<feature type="compositionally biased region" description="Polar residues" evidence="1">
    <location>
        <begin position="247"/>
        <end position="277"/>
    </location>
</feature>
<feature type="compositionally biased region" description="Polar residues" evidence="1">
    <location>
        <begin position="319"/>
        <end position="331"/>
    </location>
</feature>
<name>A0A0C9V4E7_9AGAM</name>
<dbReference type="EMBL" id="KN839873">
    <property type="protein sequence ID" value="KIJ60334.1"/>
    <property type="molecule type" value="Genomic_DNA"/>
</dbReference>
<feature type="compositionally biased region" description="Pro residues" evidence="1">
    <location>
        <begin position="448"/>
        <end position="460"/>
    </location>
</feature>
<evidence type="ECO:0000256" key="1">
    <source>
        <dbReference type="SAM" id="MobiDB-lite"/>
    </source>
</evidence>
<dbReference type="HOGENOM" id="CLU_379945_0_0_1"/>
<organism evidence="2 3">
    <name type="scientific">Hydnomerulius pinastri MD-312</name>
    <dbReference type="NCBI Taxonomy" id="994086"/>
    <lineage>
        <taxon>Eukaryota</taxon>
        <taxon>Fungi</taxon>
        <taxon>Dikarya</taxon>
        <taxon>Basidiomycota</taxon>
        <taxon>Agaricomycotina</taxon>
        <taxon>Agaricomycetes</taxon>
        <taxon>Agaricomycetidae</taxon>
        <taxon>Boletales</taxon>
        <taxon>Boletales incertae sedis</taxon>
        <taxon>Leucogyrophana</taxon>
    </lineage>
</organism>
<feature type="compositionally biased region" description="Polar residues" evidence="1">
    <location>
        <begin position="370"/>
        <end position="380"/>
    </location>
</feature>
<accession>A0A0C9V4E7</accession>
<sequence>MSLHAPTNAVIPSSKSDAGEQSPDGEESQAGHSDYELVAMKTAQHAAINSNEKIFPVFARKLASKDIKDYLGTANKLRIWLSSEKAYYPVARPKIVELLEIAHATFADEFLHNDSAINTGEVLRQLVRTVIPYMRLFPENHLQVRLQRVIQQTDDILNNLPLLRASAHAAHAHATSQLSVHAGSAPVAGPSGATTMSPLVEVGPYTQPPILPMPFSLPSLPDMSLNIKREPVDVEQHIMPQACASTSLAQHSPETKHNLSSPTTTAPPDLSTSSASVKPQPKRLRKAELSEELKARDLDWFKSKQNIALPAGEPIAMASTSQAGESSTAPLGNQPPAIVSSPSPKKKTARMVPSRFPRRVLPPEVAQEMAESTSKSTSPPLVTEPPVETSVSAGTSKDADGIKDKPSAMDIDAQNHWPVQADPPDQPVTTVGSAEAEQAPGSAQAVPLPHPNDSPKPDSPPVKSLSTEPLSTEPLSTEPPTAEPRPTSTETPLMDVDPPTTSDTTAQEPLEVADNRTELNTTLTAPEPPPTEAHTNLPSPPEQPRESPASSPNTGFSMAPVPPSLSPQIDQVSPIQALQEVPDDASGKRFGGNMVVIHCLQGKSFTHTHDIEFNLSEALFSNVSRWVSRKVDSANASQSSESHFRGAEDLTYRSSCSWPHSNRLSLQAKRNEKETIISLSPPIVLTPDQCVDISSFMAPGRNTVRIKQRGDLSEYALVFHAHHPTRAQLAELSAVKASDERWSLFLKTISSTPVSTESPWRDLGHYELDTHAVLLPDSVVDLDIR</sequence>
<dbReference type="AlphaFoldDB" id="A0A0C9V4E7"/>
<keyword evidence="3" id="KW-1185">Reference proteome</keyword>
<feature type="region of interest" description="Disordered" evidence="1">
    <location>
        <begin position="319"/>
        <end position="570"/>
    </location>
</feature>
<gene>
    <name evidence="2" type="ORF">HYDPIDRAFT_32302</name>
</gene>
<feature type="region of interest" description="Disordered" evidence="1">
    <location>
        <begin position="247"/>
        <end position="287"/>
    </location>
</feature>
<feature type="region of interest" description="Disordered" evidence="1">
    <location>
        <begin position="1"/>
        <end position="31"/>
    </location>
</feature>
<dbReference type="Proteomes" id="UP000053820">
    <property type="component" value="Unassembled WGS sequence"/>
</dbReference>
<evidence type="ECO:0000313" key="2">
    <source>
        <dbReference type="EMBL" id="KIJ60334.1"/>
    </source>
</evidence>
<protein>
    <submittedName>
        <fullName evidence="2">Uncharacterized protein</fullName>
    </submittedName>
</protein>
<dbReference type="OrthoDB" id="3040699at2759"/>
<evidence type="ECO:0000313" key="3">
    <source>
        <dbReference type="Proteomes" id="UP000053820"/>
    </source>
</evidence>
<reference evidence="2 3" key="1">
    <citation type="submission" date="2014-04" db="EMBL/GenBank/DDBJ databases">
        <title>Evolutionary Origins and Diversification of the Mycorrhizal Mutualists.</title>
        <authorList>
            <consortium name="DOE Joint Genome Institute"/>
            <consortium name="Mycorrhizal Genomics Consortium"/>
            <person name="Kohler A."/>
            <person name="Kuo A."/>
            <person name="Nagy L.G."/>
            <person name="Floudas D."/>
            <person name="Copeland A."/>
            <person name="Barry K.W."/>
            <person name="Cichocki N."/>
            <person name="Veneault-Fourrey C."/>
            <person name="LaButti K."/>
            <person name="Lindquist E.A."/>
            <person name="Lipzen A."/>
            <person name="Lundell T."/>
            <person name="Morin E."/>
            <person name="Murat C."/>
            <person name="Riley R."/>
            <person name="Ohm R."/>
            <person name="Sun H."/>
            <person name="Tunlid A."/>
            <person name="Henrissat B."/>
            <person name="Grigoriev I.V."/>
            <person name="Hibbett D.S."/>
            <person name="Martin F."/>
        </authorList>
    </citation>
    <scope>NUCLEOTIDE SEQUENCE [LARGE SCALE GENOMIC DNA]</scope>
    <source>
        <strain evidence="2 3">MD-312</strain>
    </source>
</reference>
<feature type="compositionally biased region" description="Polar residues" evidence="1">
    <location>
        <begin position="467"/>
        <end position="479"/>
    </location>
</feature>
<feature type="compositionally biased region" description="Basic and acidic residues" evidence="1">
    <location>
        <begin position="397"/>
        <end position="407"/>
    </location>
</feature>
<proteinExistence type="predicted"/>